<keyword evidence="1" id="KW-0732">Signal</keyword>
<protein>
    <recommendedName>
        <fullName evidence="3">Secreted protein</fullName>
    </recommendedName>
</protein>
<evidence type="ECO:0008006" key="3">
    <source>
        <dbReference type="Google" id="ProtNLM"/>
    </source>
</evidence>
<evidence type="ECO:0000313" key="2">
    <source>
        <dbReference type="EMBL" id="JAH88865.1"/>
    </source>
</evidence>
<organism evidence="2">
    <name type="scientific">Anguilla anguilla</name>
    <name type="common">European freshwater eel</name>
    <name type="synonym">Muraena anguilla</name>
    <dbReference type="NCBI Taxonomy" id="7936"/>
    <lineage>
        <taxon>Eukaryota</taxon>
        <taxon>Metazoa</taxon>
        <taxon>Chordata</taxon>
        <taxon>Craniata</taxon>
        <taxon>Vertebrata</taxon>
        <taxon>Euteleostomi</taxon>
        <taxon>Actinopterygii</taxon>
        <taxon>Neopterygii</taxon>
        <taxon>Teleostei</taxon>
        <taxon>Anguilliformes</taxon>
        <taxon>Anguillidae</taxon>
        <taxon>Anguilla</taxon>
    </lineage>
</organism>
<dbReference type="EMBL" id="GBXM01019712">
    <property type="protein sequence ID" value="JAH88865.1"/>
    <property type="molecule type" value="Transcribed_RNA"/>
</dbReference>
<feature type="signal peptide" evidence="1">
    <location>
        <begin position="1"/>
        <end position="17"/>
    </location>
</feature>
<dbReference type="AlphaFoldDB" id="A0A0E9WH22"/>
<reference evidence="2" key="2">
    <citation type="journal article" date="2015" name="Fish Shellfish Immunol.">
        <title>Early steps in the European eel (Anguilla anguilla)-Vibrio vulnificus interaction in the gills: Role of the RtxA13 toxin.</title>
        <authorList>
            <person name="Callol A."/>
            <person name="Pajuelo D."/>
            <person name="Ebbesson L."/>
            <person name="Teles M."/>
            <person name="MacKenzie S."/>
            <person name="Amaro C."/>
        </authorList>
    </citation>
    <scope>NUCLEOTIDE SEQUENCE</scope>
</reference>
<feature type="chain" id="PRO_5002434812" description="Secreted protein" evidence="1">
    <location>
        <begin position="18"/>
        <end position="74"/>
    </location>
</feature>
<evidence type="ECO:0000256" key="1">
    <source>
        <dbReference type="SAM" id="SignalP"/>
    </source>
</evidence>
<sequence length="74" mass="8913">MNPLLVFIFCFLRGGNTDSFEWEQIFLIYRTYSTLTTQKQQKIINQTTEKLRERTCLRIQTLHYDHVKSASLQR</sequence>
<reference evidence="2" key="1">
    <citation type="submission" date="2014-11" db="EMBL/GenBank/DDBJ databases">
        <authorList>
            <person name="Amaro Gonzalez C."/>
        </authorList>
    </citation>
    <scope>NUCLEOTIDE SEQUENCE</scope>
</reference>
<proteinExistence type="predicted"/>
<name>A0A0E9WH22_ANGAN</name>
<accession>A0A0E9WH22</accession>